<dbReference type="AlphaFoldDB" id="A0A6A6TIC3"/>
<proteinExistence type="predicted"/>
<gene>
    <name evidence="2" type="ORF">K491DRAFT_215725</name>
</gene>
<organism evidence="2 3">
    <name type="scientific">Lophiostoma macrostomum CBS 122681</name>
    <dbReference type="NCBI Taxonomy" id="1314788"/>
    <lineage>
        <taxon>Eukaryota</taxon>
        <taxon>Fungi</taxon>
        <taxon>Dikarya</taxon>
        <taxon>Ascomycota</taxon>
        <taxon>Pezizomycotina</taxon>
        <taxon>Dothideomycetes</taxon>
        <taxon>Pleosporomycetidae</taxon>
        <taxon>Pleosporales</taxon>
        <taxon>Lophiostomataceae</taxon>
        <taxon>Lophiostoma</taxon>
    </lineage>
</organism>
<evidence type="ECO:0000313" key="2">
    <source>
        <dbReference type="EMBL" id="KAF2659091.1"/>
    </source>
</evidence>
<feature type="compositionally biased region" description="Polar residues" evidence="1">
    <location>
        <begin position="309"/>
        <end position="336"/>
    </location>
</feature>
<dbReference type="OrthoDB" id="3799800at2759"/>
<reference evidence="2" key="1">
    <citation type="journal article" date="2020" name="Stud. Mycol.">
        <title>101 Dothideomycetes genomes: a test case for predicting lifestyles and emergence of pathogens.</title>
        <authorList>
            <person name="Haridas S."/>
            <person name="Albert R."/>
            <person name="Binder M."/>
            <person name="Bloem J."/>
            <person name="Labutti K."/>
            <person name="Salamov A."/>
            <person name="Andreopoulos B."/>
            <person name="Baker S."/>
            <person name="Barry K."/>
            <person name="Bills G."/>
            <person name="Bluhm B."/>
            <person name="Cannon C."/>
            <person name="Castanera R."/>
            <person name="Culley D."/>
            <person name="Daum C."/>
            <person name="Ezra D."/>
            <person name="Gonzalez J."/>
            <person name="Henrissat B."/>
            <person name="Kuo A."/>
            <person name="Liang C."/>
            <person name="Lipzen A."/>
            <person name="Lutzoni F."/>
            <person name="Magnuson J."/>
            <person name="Mondo S."/>
            <person name="Nolan M."/>
            <person name="Ohm R."/>
            <person name="Pangilinan J."/>
            <person name="Park H.-J."/>
            <person name="Ramirez L."/>
            <person name="Alfaro M."/>
            <person name="Sun H."/>
            <person name="Tritt A."/>
            <person name="Yoshinaga Y."/>
            <person name="Zwiers L.-H."/>
            <person name="Turgeon B."/>
            <person name="Goodwin S."/>
            <person name="Spatafora J."/>
            <person name="Crous P."/>
            <person name="Grigoriev I."/>
        </authorList>
    </citation>
    <scope>NUCLEOTIDE SEQUENCE</scope>
    <source>
        <strain evidence="2">CBS 122681</strain>
    </source>
</reference>
<dbReference type="Proteomes" id="UP000799324">
    <property type="component" value="Unassembled WGS sequence"/>
</dbReference>
<dbReference type="EMBL" id="MU004309">
    <property type="protein sequence ID" value="KAF2659091.1"/>
    <property type="molecule type" value="Genomic_DNA"/>
</dbReference>
<protein>
    <submittedName>
        <fullName evidence="2">Uncharacterized protein</fullName>
    </submittedName>
</protein>
<keyword evidence="3" id="KW-1185">Reference proteome</keyword>
<feature type="region of interest" description="Disordered" evidence="1">
    <location>
        <begin position="306"/>
        <end position="336"/>
    </location>
</feature>
<evidence type="ECO:0000313" key="3">
    <source>
        <dbReference type="Proteomes" id="UP000799324"/>
    </source>
</evidence>
<feature type="compositionally biased region" description="Polar residues" evidence="1">
    <location>
        <begin position="447"/>
        <end position="467"/>
    </location>
</feature>
<name>A0A6A6TIC3_9PLEO</name>
<sequence length="485" mass="53497">MPSLISGIPVVIGRNLGNPQTVCISERARASCPSFSTMSACYELPSTSPQTFQIVLRYLDGEDTNLKALDYDQDLPLQFVRAWTLAGELQLPHLQDRLVERMQTLYNESRRARVFAPGVMPASQQKPYTADVSLKKAFDHLSARYGSDTCAEQLLVSFVSRTALDIKDLELQIRGAGITRSIRKAMLKEARSLGPDPIRYDLQRFKGSSRSPVASMPLIVPPRRPVATSHTSDVALGLFEDDSSLGSQTSNQDSELDVAGHHFFPRIRRPGSGPPSTLMPHLRGGAGSAGSSVLESFRSARPHVCRVRNPSTISPLDSISSTPSDSMVGSDRSSNAHAYRRNTLGYGSSRLYAPISVSPPYSHTSRSDIQQQRGGESFQRDCPFYSPRSRQPTHHNSSYGSPATEFEAHTTFSTGGRQIYNTDPLPPRPRSDVHMPHNSTHRYRPTVPTSHTNQGNRNISINVSQGSRGRKRMRPSFNCFGCIRG</sequence>
<accession>A0A6A6TIC3</accession>
<feature type="compositionally biased region" description="Polar residues" evidence="1">
    <location>
        <begin position="388"/>
        <end position="401"/>
    </location>
</feature>
<evidence type="ECO:0000256" key="1">
    <source>
        <dbReference type="SAM" id="MobiDB-lite"/>
    </source>
</evidence>
<feature type="region of interest" description="Disordered" evidence="1">
    <location>
        <begin position="350"/>
        <end position="403"/>
    </location>
</feature>
<feature type="compositionally biased region" description="Polar residues" evidence="1">
    <location>
        <begin position="359"/>
        <end position="374"/>
    </location>
</feature>
<feature type="region of interest" description="Disordered" evidence="1">
    <location>
        <begin position="439"/>
        <end position="472"/>
    </location>
</feature>